<sequence length="261" mass="29827">MIRTLIIDDEPHCVTALLHDINRLCPQIEVIATCNSAKEGMLAIVEHRPDLIFLDIDMPVMDGFELLEALKEDRCHFQVIFTTAYDEFTLRAIRVNAMDYLLKPVDGTELTEAVSRVSKYLRENTSQATRITSLLQLLRTTGDQQRIALPNRNGYEFIDTDDVLYCKADGAYTQFVLVDGRKILISKSLSEIGHMLPDPYFIRIHHSSMVNIRKISHFKKFKTSVVVMSDGEHLNVSRSRKDELLLKMGVKSVTANKDFHK</sequence>
<dbReference type="SUPFAM" id="SSF52172">
    <property type="entry name" value="CheY-like"/>
    <property type="match status" value="1"/>
</dbReference>
<dbReference type="GO" id="GO:0003677">
    <property type="term" value="F:DNA binding"/>
    <property type="evidence" value="ECO:0007669"/>
    <property type="project" value="InterPro"/>
</dbReference>
<feature type="domain" description="Response regulatory" evidence="2">
    <location>
        <begin position="3"/>
        <end position="118"/>
    </location>
</feature>
<proteinExistence type="predicted"/>
<feature type="domain" description="HTH LytTR-type" evidence="3">
    <location>
        <begin position="147"/>
        <end position="250"/>
    </location>
</feature>
<keyword evidence="5" id="KW-1185">Reference proteome</keyword>
<evidence type="ECO:0000259" key="3">
    <source>
        <dbReference type="PROSITE" id="PS50930"/>
    </source>
</evidence>
<protein>
    <submittedName>
        <fullName evidence="4">Two component transcriptional regulator, LytTR family</fullName>
    </submittedName>
</protein>
<dbReference type="InterPro" id="IPR007492">
    <property type="entry name" value="LytTR_DNA-bd_dom"/>
</dbReference>
<dbReference type="CDD" id="cd17536">
    <property type="entry name" value="REC_YesN-like"/>
    <property type="match status" value="1"/>
</dbReference>
<dbReference type="InterPro" id="IPR046947">
    <property type="entry name" value="LytR-like"/>
</dbReference>
<dbReference type="PANTHER" id="PTHR37299">
    <property type="entry name" value="TRANSCRIPTIONAL REGULATOR-RELATED"/>
    <property type="match status" value="1"/>
</dbReference>
<dbReference type="AlphaFoldDB" id="A0A1H7TK80"/>
<dbReference type="SMART" id="SM00448">
    <property type="entry name" value="REC"/>
    <property type="match status" value="1"/>
</dbReference>
<evidence type="ECO:0000259" key="2">
    <source>
        <dbReference type="PROSITE" id="PS50110"/>
    </source>
</evidence>
<organism evidence="4 5">
    <name type="scientific">Parapedobacter koreensis</name>
    <dbReference type="NCBI Taxonomy" id="332977"/>
    <lineage>
        <taxon>Bacteria</taxon>
        <taxon>Pseudomonadati</taxon>
        <taxon>Bacteroidota</taxon>
        <taxon>Sphingobacteriia</taxon>
        <taxon>Sphingobacteriales</taxon>
        <taxon>Sphingobacteriaceae</taxon>
        <taxon>Parapedobacter</taxon>
    </lineage>
</organism>
<dbReference type="OrthoDB" id="9787344at2"/>
<dbReference type="RefSeq" id="WP_090608707.1">
    <property type="nucleotide sequence ID" value="NZ_FNZR01000011.1"/>
</dbReference>
<dbReference type="Pfam" id="PF00072">
    <property type="entry name" value="Response_reg"/>
    <property type="match status" value="1"/>
</dbReference>
<dbReference type="Proteomes" id="UP000198916">
    <property type="component" value="Unassembled WGS sequence"/>
</dbReference>
<dbReference type="InterPro" id="IPR001789">
    <property type="entry name" value="Sig_transdc_resp-reg_receiver"/>
</dbReference>
<accession>A0A1H7TK80</accession>
<dbReference type="Pfam" id="PF04397">
    <property type="entry name" value="LytTR"/>
    <property type="match status" value="1"/>
</dbReference>
<gene>
    <name evidence="4" type="ORF">SAMN05421740_111107</name>
</gene>
<dbReference type="PROSITE" id="PS50110">
    <property type="entry name" value="RESPONSE_REGULATORY"/>
    <property type="match status" value="1"/>
</dbReference>
<feature type="modified residue" description="4-aspartylphosphate" evidence="1">
    <location>
        <position position="55"/>
    </location>
</feature>
<reference evidence="5" key="1">
    <citation type="submission" date="2016-10" db="EMBL/GenBank/DDBJ databases">
        <authorList>
            <person name="Varghese N."/>
            <person name="Submissions S."/>
        </authorList>
    </citation>
    <scope>NUCLEOTIDE SEQUENCE [LARGE SCALE GENOMIC DNA]</scope>
    <source>
        <strain evidence="5">Jip14</strain>
    </source>
</reference>
<dbReference type="GO" id="GO:0000156">
    <property type="term" value="F:phosphorelay response regulator activity"/>
    <property type="evidence" value="ECO:0007669"/>
    <property type="project" value="InterPro"/>
</dbReference>
<evidence type="ECO:0000256" key="1">
    <source>
        <dbReference type="PROSITE-ProRule" id="PRU00169"/>
    </source>
</evidence>
<evidence type="ECO:0000313" key="4">
    <source>
        <dbReference type="EMBL" id="SEL84965.1"/>
    </source>
</evidence>
<evidence type="ECO:0000313" key="5">
    <source>
        <dbReference type="Proteomes" id="UP000198916"/>
    </source>
</evidence>
<dbReference type="PROSITE" id="PS50930">
    <property type="entry name" value="HTH_LYTTR"/>
    <property type="match status" value="1"/>
</dbReference>
<dbReference type="Gene3D" id="3.40.50.2300">
    <property type="match status" value="1"/>
</dbReference>
<dbReference type="EMBL" id="FNZR01000011">
    <property type="protein sequence ID" value="SEL84965.1"/>
    <property type="molecule type" value="Genomic_DNA"/>
</dbReference>
<dbReference type="InterPro" id="IPR011006">
    <property type="entry name" value="CheY-like_superfamily"/>
</dbReference>
<dbReference type="STRING" id="332977.SAMN05421740_111107"/>
<dbReference type="PANTHER" id="PTHR37299:SF1">
    <property type="entry name" value="STAGE 0 SPORULATION PROTEIN A HOMOLOG"/>
    <property type="match status" value="1"/>
</dbReference>
<name>A0A1H7TK80_9SPHI</name>
<dbReference type="Gene3D" id="2.40.50.1020">
    <property type="entry name" value="LytTr DNA-binding domain"/>
    <property type="match status" value="1"/>
</dbReference>
<keyword evidence="1" id="KW-0597">Phosphoprotein</keyword>
<dbReference type="SMART" id="SM00850">
    <property type="entry name" value="LytTR"/>
    <property type="match status" value="1"/>
</dbReference>